<evidence type="ECO:0000256" key="3">
    <source>
        <dbReference type="ARBA" id="ARBA00022475"/>
    </source>
</evidence>
<feature type="transmembrane region" description="Helical" evidence="13">
    <location>
        <begin position="246"/>
        <end position="266"/>
    </location>
</feature>
<feature type="transmembrane region" description="Helical" evidence="13">
    <location>
        <begin position="399"/>
        <end position="419"/>
    </location>
</feature>
<dbReference type="PANTHER" id="PTHR12011:SF469">
    <property type="entry name" value="ADHESION G PROTEIN-COUPLED RECEPTOR E1-RELATED"/>
    <property type="match status" value="1"/>
</dbReference>
<keyword evidence="4" id="KW-0245">EGF-like domain</keyword>
<comment type="subcellular location">
    <subcellularLocation>
        <location evidence="1">Cell membrane</location>
        <topology evidence="1">Multi-pass membrane protein</topology>
    </subcellularLocation>
</comment>
<evidence type="ECO:0000256" key="1">
    <source>
        <dbReference type="ARBA" id="ARBA00004651"/>
    </source>
</evidence>
<protein>
    <recommendedName>
        <fullName evidence="18">Adhesion G protein-coupled receptor E3-like</fullName>
    </recommendedName>
</protein>
<keyword evidence="9 13" id="KW-1133">Transmembrane helix</keyword>
<gene>
    <name evidence="16" type="ORF">AALO_G00103460</name>
</gene>
<evidence type="ECO:0000259" key="15">
    <source>
        <dbReference type="PROSITE" id="PS50261"/>
    </source>
</evidence>
<dbReference type="PANTHER" id="PTHR12011">
    <property type="entry name" value="ADHESION G-PROTEIN COUPLED RECEPTOR"/>
    <property type="match status" value="1"/>
</dbReference>
<evidence type="ECO:0000256" key="10">
    <source>
        <dbReference type="ARBA" id="ARBA00023136"/>
    </source>
</evidence>
<dbReference type="Proteomes" id="UP000823561">
    <property type="component" value="Chromosome 7"/>
</dbReference>
<accession>A0AAV6GYQ1</accession>
<keyword evidence="7" id="KW-0677">Repeat</keyword>
<dbReference type="GO" id="GO:0007189">
    <property type="term" value="P:adenylate cyclase-activating G protein-coupled receptor signaling pathway"/>
    <property type="evidence" value="ECO:0007669"/>
    <property type="project" value="TreeGrafter"/>
</dbReference>
<evidence type="ECO:0000256" key="12">
    <source>
        <dbReference type="ARBA" id="ARBA00023180"/>
    </source>
</evidence>
<organism evidence="16 17">
    <name type="scientific">Alosa alosa</name>
    <name type="common">allis shad</name>
    <dbReference type="NCBI Taxonomy" id="278164"/>
    <lineage>
        <taxon>Eukaryota</taxon>
        <taxon>Metazoa</taxon>
        <taxon>Chordata</taxon>
        <taxon>Craniata</taxon>
        <taxon>Vertebrata</taxon>
        <taxon>Euteleostomi</taxon>
        <taxon>Actinopterygii</taxon>
        <taxon>Neopterygii</taxon>
        <taxon>Teleostei</taxon>
        <taxon>Clupei</taxon>
        <taxon>Clupeiformes</taxon>
        <taxon>Clupeoidei</taxon>
        <taxon>Clupeidae</taxon>
        <taxon>Alosa</taxon>
    </lineage>
</organism>
<dbReference type="InterPro" id="IPR057244">
    <property type="entry name" value="GAIN_B"/>
</dbReference>
<feature type="transmembrane region" description="Helical" evidence="13">
    <location>
        <begin position="370"/>
        <end position="387"/>
    </location>
</feature>
<dbReference type="PRINTS" id="PR00249">
    <property type="entry name" value="GPCRSECRETIN"/>
</dbReference>
<keyword evidence="10 13" id="KW-0472">Membrane</keyword>
<dbReference type="InterPro" id="IPR001740">
    <property type="entry name" value="GPCR_2_EMR1-like_rcpt"/>
</dbReference>
<keyword evidence="11" id="KW-1015">Disulfide bond</keyword>
<evidence type="ECO:0000313" key="17">
    <source>
        <dbReference type="Proteomes" id="UP000823561"/>
    </source>
</evidence>
<evidence type="ECO:0000313" key="16">
    <source>
        <dbReference type="EMBL" id="KAG5278855.1"/>
    </source>
</evidence>
<dbReference type="GO" id="GO:0005886">
    <property type="term" value="C:plasma membrane"/>
    <property type="evidence" value="ECO:0007669"/>
    <property type="project" value="UniProtKB-SubCell"/>
</dbReference>
<evidence type="ECO:0000256" key="8">
    <source>
        <dbReference type="ARBA" id="ARBA00022837"/>
    </source>
</evidence>
<evidence type="ECO:0000256" key="11">
    <source>
        <dbReference type="ARBA" id="ARBA00023157"/>
    </source>
</evidence>
<dbReference type="PROSITE" id="PS50221">
    <property type="entry name" value="GAIN_B"/>
    <property type="match status" value="1"/>
</dbReference>
<dbReference type="Pfam" id="PF00002">
    <property type="entry name" value="7tm_2"/>
    <property type="match status" value="1"/>
</dbReference>
<evidence type="ECO:0000256" key="13">
    <source>
        <dbReference type="SAM" id="Phobius"/>
    </source>
</evidence>
<evidence type="ECO:0000256" key="9">
    <source>
        <dbReference type="ARBA" id="ARBA00022989"/>
    </source>
</evidence>
<keyword evidence="3" id="KW-1003">Cell membrane</keyword>
<dbReference type="InterPro" id="IPR000832">
    <property type="entry name" value="GPCR_2_secretin-like"/>
</dbReference>
<dbReference type="GO" id="GO:0007166">
    <property type="term" value="P:cell surface receptor signaling pathway"/>
    <property type="evidence" value="ECO:0007669"/>
    <property type="project" value="InterPro"/>
</dbReference>
<dbReference type="InterPro" id="IPR046338">
    <property type="entry name" value="GAIN_dom_sf"/>
</dbReference>
<dbReference type="PRINTS" id="PR01128">
    <property type="entry name" value="EMR1HORMONER"/>
</dbReference>
<dbReference type="InterPro" id="IPR000203">
    <property type="entry name" value="GPS"/>
</dbReference>
<keyword evidence="6" id="KW-0732">Signal</keyword>
<comment type="caution">
    <text evidence="16">The sequence shown here is derived from an EMBL/GenBank/DDBJ whole genome shotgun (WGS) entry which is preliminary data.</text>
</comment>
<keyword evidence="12" id="KW-0325">Glycoprotein</keyword>
<evidence type="ECO:0000259" key="14">
    <source>
        <dbReference type="PROSITE" id="PS50221"/>
    </source>
</evidence>
<keyword evidence="5 13" id="KW-0812">Transmembrane</keyword>
<feature type="transmembrane region" description="Helical" evidence="13">
    <location>
        <begin position="287"/>
        <end position="308"/>
    </location>
</feature>
<feature type="transmembrane region" description="Helical" evidence="13">
    <location>
        <begin position="328"/>
        <end position="350"/>
    </location>
</feature>
<dbReference type="Gene3D" id="1.20.1070.10">
    <property type="entry name" value="Rhodopsin 7-helix transmembrane proteins"/>
    <property type="match status" value="1"/>
</dbReference>
<dbReference type="InterPro" id="IPR017981">
    <property type="entry name" value="GPCR_2-like_7TM"/>
</dbReference>
<feature type="transmembrane region" description="Helical" evidence="13">
    <location>
        <begin position="175"/>
        <end position="198"/>
    </location>
</feature>
<proteinExistence type="inferred from homology"/>
<dbReference type="AlphaFoldDB" id="A0AAV6GYQ1"/>
<evidence type="ECO:0000256" key="5">
    <source>
        <dbReference type="ARBA" id="ARBA00022692"/>
    </source>
</evidence>
<reference evidence="16" key="1">
    <citation type="submission" date="2020-10" db="EMBL/GenBank/DDBJ databases">
        <title>Chromosome-scale genome assembly of the Allis shad, Alosa alosa.</title>
        <authorList>
            <person name="Margot Z."/>
            <person name="Christophe K."/>
            <person name="Cabau C."/>
            <person name="Louis A."/>
            <person name="Berthelot C."/>
            <person name="Parey E."/>
            <person name="Roest Crollius H."/>
            <person name="Montfort J."/>
            <person name="Robinson-Rechavi M."/>
            <person name="Bucao C."/>
            <person name="Bouchez O."/>
            <person name="Gislard M."/>
            <person name="Lluch J."/>
            <person name="Milhes M."/>
            <person name="Lampietro C."/>
            <person name="Lopez Roques C."/>
            <person name="Donnadieu C."/>
            <person name="Braasch I."/>
            <person name="Desvignes T."/>
            <person name="Postlethwait J."/>
            <person name="Bobe J."/>
            <person name="Guiguen Y."/>
        </authorList>
    </citation>
    <scope>NUCLEOTIDE SEQUENCE</scope>
    <source>
        <strain evidence="16">M-15738</strain>
        <tissue evidence="16">Blood</tissue>
    </source>
</reference>
<dbReference type="Gene3D" id="2.60.220.50">
    <property type="match status" value="1"/>
</dbReference>
<feature type="domain" description="G-protein coupled receptors family 2 profile 2" evidence="15">
    <location>
        <begin position="173"/>
        <end position="420"/>
    </location>
</feature>
<dbReference type="Pfam" id="PF01825">
    <property type="entry name" value="GPS"/>
    <property type="match status" value="1"/>
</dbReference>
<dbReference type="PROSITE" id="PS50261">
    <property type="entry name" value="G_PROTEIN_RECEP_F2_4"/>
    <property type="match status" value="1"/>
</dbReference>
<evidence type="ECO:0000256" key="4">
    <source>
        <dbReference type="ARBA" id="ARBA00022536"/>
    </source>
</evidence>
<dbReference type="FunFam" id="1.20.1070.10:FF:000054">
    <property type="entry name" value="Adhesion G protein-coupled receptor E3"/>
    <property type="match status" value="1"/>
</dbReference>
<dbReference type="SMART" id="SM00303">
    <property type="entry name" value="GPS"/>
    <property type="match status" value="1"/>
</dbReference>
<keyword evidence="8" id="KW-0106">Calcium</keyword>
<evidence type="ECO:0008006" key="18">
    <source>
        <dbReference type="Google" id="ProtNLM"/>
    </source>
</evidence>
<sequence length="459" mass="51239">MQPGLTNKTITTNNTELQIVSVGTNASLTAHTQLMSSDVLLDIDLLGIAQNNNGSASVVLMSYKNMQDVLHASLFKTENDTTKTMLSKVVSVILPKTQNKTLPSPINITFQHIKGPSDLIGEVSCVYWNISSWIEDGCQVSQTNTEHTVCTCVHLSTFALIMQTEISKSDPTLELLHTILVSIGLVFLTVAVVTFAICRFNPRVTNAARLNLCICLLLAHLLFLRTQNYLHLIKPHQVLCKVLSGVLHFLYLCCFVWMSMEALLLFSSVRKLRQVKPNDRAGPHWGYKLLIGYGVPLVIVAVSAGVMPDGYGSQQCWLKTDYGFIWSFLGPVCLILAGNIILFITIIVTLQSTLKEARSDVSKVKYTRVLLFKIMAQFVILGCPWILGMFTAKSKVLEFIFIILTSQQGTFIFLVHCLLNDEVRRQYKKWWQEFSPPEKDPSTTATTLALNDYVTTGTH</sequence>
<keyword evidence="17" id="KW-1185">Reference proteome</keyword>
<dbReference type="EMBL" id="JADWDJ010000007">
    <property type="protein sequence ID" value="KAG5278855.1"/>
    <property type="molecule type" value="Genomic_DNA"/>
</dbReference>
<comment type="similarity">
    <text evidence="2">Belongs to the G-protein coupled receptor 2 family. Adhesion G-protein coupled receptor (ADGR) subfamily.</text>
</comment>
<evidence type="ECO:0000256" key="2">
    <source>
        <dbReference type="ARBA" id="ARBA00007343"/>
    </source>
</evidence>
<dbReference type="GO" id="GO:0004930">
    <property type="term" value="F:G protein-coupled receptor activity"/>
    <property type="evidence" value="ECO:0007669"/>
    <property type="project" value="InterPro"/>
</dbReference>
<evidence type="ECO:0000256" key="6">
    <source>
        <dbReference type="ARBA" id="ARBA00022729"/>
    </source>
</evidence>
<name>A0AAV6GYQ1_9TELE</name>
<evidence type="ECO:0000256" key="7">
    <source>
        <dbReference type="ARBA" id="ARBA00022737"/>
    </source>
</evidence>
<feature type="transmembrane region" description="Helical" evidence="13">
    <location>
        <begin position="210"/>
        <end position="226"/>
    </location>
</feature>
<feature type="domain" description="GAIN-B" evidence="14">
    <location>
        <begin position="15"/>
        <end position="168"/>
    </location>
</feature>